<dbReference type="PANTHER" id="PTHR10963:SF55">
    <property type="entry name" value="GLYCOSIDE HYDROLASE FAMILY 16 PROTEIN"/>
    <property type="match status" value="1"/>
</dbReference>
<evidence type="ECO:0000256" key="4">
    <source>
        <dbReference type="ARBA" id="ARBA00023295"/>
    </source>
</evidence>
<evidence type="ECO:0000259" key="7">
    <source>
        <dbReference type="PROSITE" id="PS51762"/>
    </source>
</evidence>
<evidence type="ECO:0000256" key="6">
    <source>
        <dbReference type="SAM" id="MobiDB-lite"/>
    </source>
</evidence>
<accession>A0A0F7KPP2</accession>
<dbReference type="PIRSF" id="PIRSF001097">
    <property type="entry name" value="Agarase"/>
    <property type="match status" value="1"/>
</dbReference>
<keyword evidence="2" id="KW-0732">Signal</keyword>
<dbReference type="GO" id="GO:0005975">
    <property type="term" value="P:carbohydrate metabolic process"/>
    <property type="evidence" value="ECO:0007669"/>
    <property type="project" value="InterPro"/>
</dbReference>
<name>A0A0F7KPP2_CELLY</name>
<feature type="active site" description="Proton donor" evidence="5">
    <location>
        <position position="180"/>
    </location>
</feature>
<dbReference type="EC" id="3.2.1.81" evidence="8"/>
<dbReference type="SUPFAM" id="SSF49899">
    <property type="entry name" value="Concanavalin A-like lectins/glucanases"/>
    <property type="match status" value="1"/>
</dbReference>
<evidence type="ECO:0000256" key="2">
    <source>
        <dbReference type="ARBA" id="ARBA00022729"/>
    </source>
</evidence>
<gene>
    <name evidence="8" type="primary">agaNJA</name>
</gene>
<protein>
    <submittedName>
        <fullName evidence="8">AgaNJA</fullName>
        <ecNumber evidence="8">3.2.1.81</ecNumber>
    </submittedName>
</protein>
<proteinExistence type="inferred from homology"/>
<dbReference type="InterPro" id="IPR013320">
    <property type="entry name" value="ConA-like_dom_sf"/>
</dbReference>
<dbReference type="SMR" id="A0A0F7KPP2"/>
<keyword evidence="4 8" id="KW-0326">Glycosidase</keyword>
<keyword evidence="3 8" id="KW-0378">Hydrolase</keyword>
<evidence type="ECO:0000313" key="8">
    <source>
        <dbReference type="EMBL" id="AKH41067.1"/>
    </source>
</evidence>
<dbReference type="CDD" id="cd02178">
    <property type="entry name" value="GH16_beta_agarase"/>
    <property type="match status" value="1"/>
</dbReference>
<dbReference type="PROSITE" id="PS51762">
    <property type="entry name" value="GH16_2"/>
    <property type="match status" value="1"/>
</dbReference>
<dbReference type="RefSeq" id="WP_034645118.1">
    <property type="nucleotide sequence ID" value="NZ_CP015172.1"/>
</dbReference>
<dbReference type="InterPro" id="IPR000757">
    <property type="entry name" value="Beta-glucanase-like"/>
</dbReference>
<feature type="region of interest" description="Disordered" evidence="6">
    <location>
        <begin position="25"/>
        <end position="50"/>
    </location>
</feature>
<dbReference type="InterPro" id="IPR050546">
    <property type="entry name" value="Glycosyl_Hydrlase_16"/>
</dbReference>
<organism evidence="8">
    <name type="scientific">Cellulophaga lytica</name>
    <name type="common">Cytophaga lytica</name>
    <dbReference type="NCBI Taxonomy" id="979"/>
    <lineage>
        <taxon>Bacteria</taxon>
        <taxon>Pseudomonadati</taxon>
        <taxon>Bacteroidota</taxon>
        <taxon>Flavobacteriia</taxon>
        <taxon>Flavobacteriales</taxon>
        <taxon>Flavobacteriaceae</taxon>
        <taxon>Cellulophaga</taxon>
    </lineage>
</organism>
<feature type="domain" description="GH16" evidence="7">
    <location>
        <begin position="49"/>
        <end position="328"/>
    </location>
</feature>
<dbReference type="PANTHER" id="PTHR10963">
    <property type="entry name" value="GLYCOSYL HYDROLASE-RELATED"/>
    <property type="match status" value="1"/>
</dbReference>
<evidence type="ECO:0000256" key="3">
    <source>
        <dbReference type="ARBA" id="ARBA00022801"/>
    </source>
</evidence>
<dbReference type="AlphaFoldDB" id="A0A0F7KPP2"/>
<dbReference type="Gene3D" id="2.60.120.200">
    <property type="match status" value="1"/>
</dbReference>
<feature type="compositionally biased region" description="Acidic residues" evidence="6">
    <location>
        <begin position="27"/>
        <end position="48"/>
    </location>
</feature>
<dbReference type="EMBL" id="KR013751">
    <property type="protein sequence ID" value="AKH41067.1"/>
    <property type="molecule type" value="Genomic_DNA"/>
</dbReference>
<evidence type="ECO:0000256" key="5">
    <source>
        <dbReference type="PIRSR" id="PIRSR001097-50"/>
    </source>
</evidence>
<feature type="active site" description="Nucleophile" evidence="5">
    <location>
        <position position="175"/>
    </location>
</feature>
<dbReference type="InterPro" id="IPR016287">
    <property type="entry name" value="Beta_agarase"/>
</dbReference>
<reference evidence="8" key="1">
    <citation type="submission" date="2015-03" db="EMBL/GenBank/DDBJ databases">
        <title>Characterization of a new GH-16 family agarase from marine bacterium.</title>
        <authorList>
            <person name="Ning L.M."/>
        </authorList>
    </citation>
    <scope>NUCLEOTIDE SEQUENCE</scope>
    <source>
        <strain evidence="8">NJ-1</strain>
    </source>
</reference>
<sequence length="329" mass="37867">MMKFNTAIVFLLFYVVSCSDSNSTDKVEDEEVIETPETPTEEPEEEPEVTWKTIPVPAEAGEGNVWEFQNMSDSFDYEAEAANKGAEFDAKWTDFYHNQWSGPGLTEWKRDHSLVKDGYLQMVASRVPNSNKIHLGCITSKEQVIYPVYIEAYVKIANTTLASDVWLLSSDDTQEIDIVEAYGASYSELAQADQTWYAERIHLSHHMFIREPFQDYQPTDAGSWYKDEVGTLWREDFHRVGVYWRDPFHLEYYINGELVRTTSGAEMIDPNNYADGEGLSKPMDIIINAEDQTWRSDKNITPSDAELANKENNTFKVDWIRIFKPVKAD</sequence>
<dbReference type="GO" id="GO:0033916">
    <property type="term" value="F:beta-agarase activity"/>
    <property type="evidence" value="ECO:0007669"/>
    <property type="project" value="UniProtKB-EC"/>
</dbReference>
<evidence type="ECO:0000256" key="1">
    <source>
        <dbReference type="ARBA" id="ARBA00006865"/>
    </source>
</evidence>
<comment type="similarity">
    <text evidence="1">Belongs to the glycosyl hydrolase 16 family.</text>
</comment>